<dbReference type="GO" id="GO:0015297">
    <property type="term" value="F:antiporter activity"/>
    <property type="evidence" value="ECO:0007669"/>
    <property type="project" value="InterPro"/>
</dbReference>
<proteinExistence type="inferred from homology"/>
<protein>
    <submittedName>
        <fullName evidence="14">Cation/H(+) antiporter 3-like</fullName>
    </submittedName>
</protein>
<dbReference type="Gene3D" id="1.20.1530.20">
    <property type="match status" value="1"/>
</dbReference>
<keyword evidence="5" id="KW-0630">Potassium</keyword>
<comment type="subcellular location">
    <subcellularLocation>
        <location evidence="1">Membrane</location>
        <topology evidence="1">Multi-pass membrane protein</topology>
    </subcellularLocation>
</comment>
<dbReference type="InterPro" id="IPR057290">
    <property type="entry name" value="CHX17_C"/>
</dbReference>
<dbReference type="InterPro" id="IPR057291">
    <property type="entry name" value="CHX17_2nd"/>
</dbReference>
<evidence type="ECO:0000256" key="8">
    <source>
        <dbReference type="ARBA" id="ARBA00023136"/>
    </source>
</evidence>
<evidence type="ECO:0000256" key="6">
    <source>
        <dbReference type="ARBA" id="ARBA00022989"/>
    </source>
</evidence>
<keyword evidence="3" id="KW-0633">Potassium transport</keyword>
<dbReference type="GO" id="GO:0016020">
    <property type="term" value="C:membrane"/>
    <property type="evidence" value="ECO:0007669"/>
    <property type="project" value="UniProtKB-SubCell"/>
</dbReference>
<evidence type="ECO:0000256" key="3">
    <source>
        <dbReference type="ARBA" id="ARBA00022538"/>
    </source>
</evidence>
<reference evidence="14" key="1">
    <citation type="submission" date="2025-08" db="UniProtKB">
        <authorList>
            <consortium name="RefSeq"/>
        </authorList>
    </citation>
    <scope>IDENTIFICATION</scope>
    <source>
        <tissue evidence="14">Leaves</tissue>
    </source>
</reference>
<keyword evidence="4" id="KW-0812">Transmembrane</keyword>
<dbReference type="InterPro" id="IPR050794">
    <property type="entry name" value="CPA2_transporter"/>
</dbReference>
<evidence type="ECO:0000256" key="5">
    <source>
        <dbReference type="ARBA" id="ARBA00022958"/>
    </source>
</evidence>
<sequence>MQPSRTRAPFLATDGVIFWKVVSLFSELSLPVSASGLGLPEQAKMNSSSIDGTITASKEICISLPPQVNSDGVWISNATSSLTNFSLPLLEMQLILAFISNIVCYLILNSFGLITKFVSQMMAGILMGPHVFGGTKSFGELLFPLVSQEMLDTIAMLGYTLFLFLSGVKMDMGIIFRTGRKAMYTGALSLLMPLLLGMGTLQLFGNRWWGLRGAEKLEVVFATATHSMTPFPVIACLLSDLNILNSELGRLGLSSAIVSDLFSGFLNSVFTLAKVAYDHSTSRAFMDFGIIVVYLAVVVLGARPAMYWMVRQTPEGRPVKDLYIYIIILAVLGSALLSVWFDQLIVFGPFVLGLAVPDGPPLGSTLVYKLDSMVSGALLPLFVITTMKSVNFSGINLNSDLAIAHATAMVVVIVAKFAACLVPPLYSSMPMNDALTLALIMSCKGVVEMANYSIARGQNNIGEKIFSLAMFTILVTASIVPVLIRRLYDPTRKYAGYQKRNLIHHKPNTELRILSCIHKPDNVPAVINLLEHISPTRENPLAVYVLHLIELIGRASPVFISHQMQKKTLSNRSYSQDLILSFSHFQRNNHEAIAVNVFTAISPSKLMYEDICTLALDKLTSLIVLPFHRKYSIDGSIELEDNTLRTLNCSVLDRAPCSVAILVNRGHIRRSTPSVLASYSIAMIFLGGNDDREALILAGRMVNDSRVSLTVVRLIAEGEDSITDWSNMLDSETLKSFKYHSAADHKGCVMYIEEELKDGTETATMLRELIDNYDLCIVGRRYNVESPLTTCLEEWSEFPELGVMGDMLASTDFNGRCSVLVVQQQMTI</sequence>
<evidence type="ECO:0000259" key="10">
    <source>
        <dbReference type="Pfam" id="PF00999"/>
    </source>
</evidence>
<dbReference type="KEGG" id="jre:108998799"/>
<evidence type="ECO:0000256" key="9">
    <source>
        <dbReference type="ARBA" id="ARBA00038341"/>
    </source>
</evidence>
<dbReference type="AlphaFoldDB" id="A0A2I4FHA2"/>
<evidence type="ECO:0000259" key="11">
    <source>
        <dbReference type="Pfam" id="PF23256"/>
    </source>
</evidence>
<dbReference type="GO" id="GO:0098662">
    <property type="term" value="P:inorganic cation transmembrane transport"/>
    <property type="evidence" value="ECO:0000318"/>
    <property type="project" value="GO_Central"/>
</dbReference>
<evidence type="ECO:0000313" key="13">
    <source>
        <dbReference type="Proteomes" id="UP000235220"/>
    </source>
</evidence>
<evidence type="ECO:0000259" key="12">
    <source>
        <dbReference type="Pfam" id="PF23259"/>
    </source>
</evidence>
<evidence type="ECO:0000256" key="7">
    <source>
        <dbReference type="ARBA" id="ARBA00023065"/>
    </source>
</evidence>
<evidence type="ECO:0000256" key="2">
    <source>
        <dbReference type="ARBA" id="ARBA00022448"/>
    </source>
</evidence>
<dbReference type="InterPro" id="IPR006153">
    <property type="entry name" value="Cation/H_exchanger_TM"/>
</dbReference>
<dbReference type="GO" id="GO:1902600">
    <property type="term" value="P:proton transmembrane transport"/>
    <property type="evidence" value="ECO:0007669"/>
    <property type="project" value="InterPro"/>
</dbReference>
<comment type="similarity">
    <text evidence="9">Belongs to the monovalent cation:proton antiporter 2 (CPA2) transporter (TC 2.A.37) family. CHX (TC 2.A.37.4) subfamily.</text>
</comment>
<name>A0A2I4FHA2_JUGRE</name>
<keyword evidence="2" id="KW-0813">Transport</keyword>
<accession>A0A2I4FHA2</accession>
<dbReference type="GO" id="GO:0006813">
    <property type="term" value="P:potassium ion transport"/>
    <property type="evidence" value="ECO:0007669"/>
    <property type="project" value="UniProtKB-KW"/>
</dbReference>
<dbReference type="Gramene" id="Jr11_24640_p1">
    <property type="protein sequence ID" value="cds.Jr11_24640_p1"/>
    <property type="gene ID" value="Jr11_24640"/>
</dbReference>
<dbReference type="RefSeq" id="XP_018831045.1">
    <property type="nucleotide sequence ID" value="XM_018975500.2"/>
</dbReference>
<dbReference type="Pfam" id="PF23259">
    <property type="entry name" value="CHX17_C"/>
    <property type="match status" value="1"/>
</dbReference>
<feature type="domain" description="Cation/H(+) antiporter C-terminal" evidence="12">
    <location>
        <begin position="678"/>
        <end position="825"/>
    </location>
</feature>
<dbReference type="Pfam" id="PF23256">
    <property type="entry name" value="CHX17_2nd"/>
    <property type="match status" value="1"/>
</dbReference>
<evidence type="ECO:0000256" key="4">
    <source>
        <dbReference type="ARBA" id="ARBA00022692"/>
    </source>
</evidence>
<evidence type="ECO:0000313" key="14">
    <source>
        <dbReference type="RefSeq" id="XP_018831045.1"/>
    </source>
</evidence>
<keyword evidence="8" id="KW-0472">Membrane</keyword>
<organism evidence="13 14">
    <name type="scientific">Juglans regia</name>
    <name type="common">English walnut</name>
    <dbReference type="NCBI Taxonomy" id="51240"/>
    <lineage>
        <taxon>Eukaryota</taxon>
        <taxon>Viridiplantae</taxon>
        <taxon>Streptophyta</taxon>
        <taxon>Embryophyta</taxon>
        <taxon>Tracheophyta</taxon>
        <taxon>Spermatophyta</taxon>
        <taxon>Magnoliopsida</taxon>
        <taxon>eudicotyledons</taxon>
        <taxon>Gunneridae</taxon>
        <taxon>Pentapetalae</taxon>
        <taxon>rosids</taxon>
        <taxon>fabids</taxon>
        <taxon>Fagales</taxon>
        <taxon>Juglandaceae</taxon>
        <taxon>Juglans</taxon>
    </lineage>
</organism>
<dbReference type="PANTHER" id="PTHR32468">
    <property type="entry name" value="CATION/H + ANTIPORTER"/>
    <property type="match status" value="1"/>
</dbReference>
<evidence type="ECO:0000256" key="1">
    <source>
        <dbReference type="ARBA" id="ARBA00004141"/>
    </source>
</evidence>
<dbReference type="InterPro" id="IPR038770">
    <property type="entry name" value="Na+/solute_symporter_sf"/>
</dbReference>
<feature type="domain" description="Cation/H(+) antiporter central" evidence="11">
    <location>
        <begin position="541"/>
        <end position="666"/>
    </location>
</feature>
<keyword evidence="13" id="KW-1185">Reference proteome</keyword>
<dbReference type="GeneID" id="108998799"/>
<dbReference type="Proteomes" id="UP000235220">
    <property type="component" value="Chromosome 11"/>
</dbReference>
<dbReference type="Pfam" id="PF00999">
    <property type="entry name" value="Na_H_Exchanger"/>
    <property type="match status" value="1"/>
</dbReference>
<dbReference type="GO" id="GO:0012505">
    <property type="term" value="C:endomembrane system"/>
    <property type="evidence" value="ECO:0000318"/>
    <property type="project" value="GO_Central"/>
</dbReference>
<gene>
    <name evidence="14" type="primary">LOC108998799</name>
</gene>
<dbReference type="OrthoDB" id="1938353at2759"/>
<dbReference type="PANTHER" id="PTHR32468:SF165">
    <property type="entry name" value="CATION_H(+) ANTIPORTER 3-LIKE"/>
    <property type="match status" value="1"/>
</dbReference>
<dbReference type="GO" id="GO:0006885">
    <property type="term" value="P:regulation of pH"/>
    <property type="evidence" value="ECO:0000318"/>
    <property type="project" value="GO_Central"/>
</dbReference>
<keyword evidence="7" id="KW-0406">Ion transport</keyword>
<keyword evidence="6" id="KW-1133">Transmembrane helix</keyword>
<feature type="domain" description="Cation/H+ exchanger transmembrane" evidence="10">
    <location>
        <begin position="102"/>
        <end position="484"/>
    </location>
</feature>